<dbReference type="SUPFAM" id="SSF47226">
    <property type="entry name" value="Histidine-containing phosphotransfer domain, HPT domain"/>
    <property type="match status" value="1"/>
</dbReference>
<evidence type="ECO:0008006" key="3">
    <source>
        <dbReference type="Google" id="ProtNLM"/>
    </source>
</evidence>
<name>A0A245ZIH9_9SPHN</name>
<dbReference type="InterPro" id="IPR036641">
    <property type="entry name" value="HPT_dom_sf"/>
</dbReference>
<evidence type="ECO:0000313" key="1">
    <source>
        <dbReference type="EMBL" id="OWK29536.1"/>
    </source>
</evidence>
<dbReference type="Proteomes" id="UP000197290">
    <property type="component" value="Unassembled WGS sequence"/>
</dbReference>
<evidence type="ECO:0000313" key="2">
    <source>
        <dbReference type="Proteomes" id="UP000197290"/>
    </source>
</evidence>
<dbReference type="EMBL" id="NBBI01000004">
    <property type="protein sequence ID" value="OWK29536.1"/>
    <property type="molecule type" value="Genomic_DNA"/>
</dbReference>
<dbReference type="GO" id="GO:0000160">
    <property type="term" value="P:phosphorelay signal transduction system"/>
    <property type="evidence" value="ECO:0007669"/>
    <property type="project" value="InterPro"/>
</dbReference>
<accession>A0A245ZIH9</accession>
<organism evidence="1 2">
    <name type="scientific">Sphingomonas dokdonensis</name>
    <dbReference type="NCBI Taxonomy" id="344880"/>
    <lineage>
        <taxon>Bacteria</taxon>
        <taxon>Pseudomonadati</taxon>
        <taxon>Pseudomonadota</taxon>
        <taxon>Alphaproteobacteria</taxon>
        <taxon>Sphingomonadales</taxon>
        <taxon>Sphingomonadaceae</taxon>
        <taxon>Sphingomonas</taxon>
    </lineage>
</organism>
<protein>
    <recommendedName>
        <fullName evidence="3">Hpt domain protein</fullName>
    </recommendedName>
</protein>
<dbReference type="AlphaFoldDB" id="A0A245ZIH9"/>
<keyword evidence="2" id="KW-1185">Reference proteome</keyword>
<sequence>MIVSSPSSDDQAPLPTDAKLSIALGVPSYHSAAGHDAWITGEEDRAELTAFFTRWLPPDLAALERLADAFGRPAVEQLTVSLREELRGALAALSRGDLPDGHKLSGLAGTLGFAAASEAWRDADKACGIDDARRTSRTAIVAITHWLESAGQPTLASGSSLESAG</sequence>
<comment type="caution">
    <text evidence="1">The sequence shown here is derived from an EMBL/GenBank/DDBJ whole genome shotgun (WGS) entry which is preliminary data.</text>
</comment>
<gene>
    <name evidence="1" type="ORF">SPDO_25280</name>
</gene>
<reference evidence="1 2" key="1">
    <citation type="submission" date="2017-03" db="EMBL/GenBank/DDBJ databases">
        <title>Genome sequence of Sphingomonas dokdonensis DSM 21029.</title>
        <authorList>
            <person name="Poehlein A."/>
            <person name="Wuebbeler J.H."/>
            <person name="Steinbuechel A."/>
            <person name="Daniel R."/>
        </authorList>
    </citation>
    <scope>NUCLEOTIDE SEQUENCE [LARGE SCALE GENOMIC DNA]</scope>
    <source>
        <strain evidence="1 2">DSM 21029</strain>
    </source>
</reference>
<proteinExistence type="predicted"/>